<feature type="transmembrane region" description="Helical" evidence="6">
    <location>
        <begin position="648"/>
        <end position="666"/>
    </location>
</feature>
<protein>
    <submittedName>
        <fullName evidence="7">Uncharacterized protein</fullName>
    </submittedName>
</protein>
<evidence type="ECO:0000313" key="7">
    <source>
        <dbReference type="EMBL" id="KAK9193766.1"/>
    </source>
</evidence>
<dbReference type="InterPro" id="IPR006603">
    <property type="entry name" value="PQ-loop_rpt"/>
</dbReference>
<evidence type="ECO:0000256" key="6">
    <source>
        <dbReference type="SAM" id="Phobius"/>
    </source>
</evidence>
<feature type="transmembrane region" description="Helical" evidence="6">
    <location>
        <begin position="401"/>
        <end position="423"/>
    </location>
</feature>
<feature type="region of interest" description="Disordered" evidence="5">
    <location>
        <begin position="432"/>
        <end position="471"/>
    </location>
</feature>
<accession>A0AAP0M1H8</accession>
<feature type="compositionally biased region" description="Polar residues" evidence="5">
    <location>
        <begin position="451"/>
        <end position="464"/>
    </location>
</feature>
<organism evidence="7 8">
    <name type="scientific">Citrus x changshan-huyou</name>
    <dbReference type="NCBI Taxonomy" id="2935761"/>
    <lineage>
        <taxon>Eukaryota</taxon>
        <taxon>Viridiplantae</taxon>
        <taxon>Streptophyta</taxon>
        <taxon>Embryophyta</taxon>
        <taxon>Tracheophyta</taxon>
        <taxon>Spermatophyta</taxon>
        <taxon>Magnoliopsida</taxon>
        <taxon>eudicotyledons</taxon>
        <taxon>Gunneridae</taxon>
        <taxon>Pentapetalae</taxon>
        <taxon>rosids</taxon>
        <taxon>malvids</taxon>
        <taxon>Sapindales</taxon>
        <taxon>Rutaceae</taxon>
        <taxon>Aurantioideae</taxon>
        <taxon>Citrus</taxon>
    </lineage>
</organism>
<proteinExistence type="predicted"/>
<dbReference type="EMBL" id="JBCGBO010000006">
    <property type="protein sequence ID" value="KAK9193766.1"/>
    <property type="molecule type" value="Genomic_DNA"/>
</dbReference>
<evidence type="ECO:0000256" key="2">
    <source>
        <dbReference type="ARBA" id="ARBA00022692"/>
    </source>
</evidence>
<keyword evidence="3 6" id="KW-1133">Transmembrane helix</keyword>
<dbReference type="SMART" id="SM00679">
    <property type="entry name" value="CTNS"/>
    <property type="match status" value="2"/>
</dbReference>
<dbReference type="InterPro" id="IPR006461">
    <property type="entry name" value="PLAC_motif_containing"/>
</dbReference>
<dbReference type="Proteomes" id="UP001428341">
    <property type="component" value="Unassembled WGS sequence"/>
</dbReference>
<dbReference type="AlphaFoldDB" id="A0AAP0M1H8"/>
<gene>
    <name evidence="7" type="ORF">WN944_004463</name>
</gene>
<dbReference type="PANTHER" id="PTHR16201">
    <property type="entry name" value="SEVEN TRANSMEMBRANE PROTEIN 1-RELATED"/>
    <property type="match status" value="1"/>
</dbReference>
<evidence type="ECO:0000256" key="1">
    <source>
        <dbReference type="ARBA" id="ARBA00004141"/>
    </source>
</evidence>
<evidence type="ECO:0000313" key="8">
    <source>
        <dbReference type="Proteomes" id="UP001428341"/>
    </source>
</evidence>
<keyword evidence="8" id="KW-1185">Reference proteome</keyword>
<dbReference type="NCBIfam" id="TIGR01571">
    <property type="entry name" value="A_thal_Cys_rich"/>
    <property type="match status" value="1"/>
</dbReference>
<dbReference type="FunFam" id="1.20.1280.290:FF:000019">
    <property type="entry name" value="PQ-loop repeat family protein / transmembrane family protein"/>
    <property type="match status" value="1"/>
</dbReference>
<dbReference type="FunFam" id="1.20.1280.290:FF:000012">
    <property type="entry name" value="Vacuolar membrane PQ loop repeat protein"/>
    <property type="match status" value="1"/>
</dbReference>
<dbReference type="Gene3D" id="1.20.1280.290">
    <property type="match status" value="2"/>
</dbReference>
<keyword evidence="2 6" id="KW-0812">Transmembrane</keyword>
<dbReference type="GO" id="GO:0016020">
    <property type="term" value="C:membrane"/>
    <property type="evidence" value="ECO:0007669"/>
    <property type="project" value="UniProtKB-SubCell"/>
</dbReference>
<dbReference type="Pfam" id="PF04193">
    <property type="entry name" value="PQ-loop"/>
    <property type="match status" value="2"/>
</dbReference>
<evidence type="ECO:0000256" key="5">
    <source>
        <dbReference type="SAM" id="MobiDB-lite"/>
    </source>
</evidence>
<feature type="transmembrane region" description="Helical" evidence="6">
    <location>
        <begin position="370"/>
        <end position="389"/>
    </location>
</feature>
<reference evidence="7 8" key="1">
    <citation type="submission" date="2024-05" db="EMBL/GenBank/DDBJ databases">
        <title>Haplotype-resolved chromosome-level genome assembly of Huyou (Citrus changshanensis).</title>
        <authorList>
            <person name="Miao C."/>
            <person name="Chen W."/>
            <person name="Wu Y."/>
            <person name="Wang L."/>
            <person name="Zhao S."/>
            <person name="Grierson D."/>
            <person name="Xu C."/>
            <person name="Chen K."/>
        </authorList>
    </citation>
    <scope>NUCLEOTIDE SEQUENCE [LARGE SCALE GENOMIC DNA]</scope>
    <source>
        <strain evidence="7">01-14</strain>
        <tissue evidence="7">Leaf</tissue>
    </source>
</reference>
<comment type="subcellular location">
    <subcellularLocation>
        <location evidence="1">Membrane</location>
        <topology evidence="1">Multi-pass membrane protein</topology>
    </subcellularLocation>
</comment>
<keyword evidence="4 6" id="KW-0472">Membrane</keyword>
<dbReference type="InterPro" id="IPR051415">
    <property type="entry name" value="LAAT-1"/>
</dbReference>
<feature type="transmembrane region" description="Helical" evidence="6">
    <location>
        <begin position="12"/>
        <end position="35"/>
    </location>
</feature>
<dbReference type="PANTHER" id="PTHR16201:SF44">
    <property type="entry name" value="SEVEN TRANSMEMBRANE PROTEIN 1"/>
    <property type="match status" value="1"/>
</dbReference>
<evidence type="ECO:0000256" key="4">
    <source>
        <dbReference type="ARBA" id="ARBA00023136"/>
    </source>
</evidence>
<dbReference type="Pfam" id="PF04749">
    <property type="entry name" value="PLAC8"/>
    <property type="match status" value="1"/>
</dbReference>
<comment type="caution">
    <text evidence="7">The sequence shown here is derived from an EMBL/GenBank/DDBJ whole genome shotgun (WGS) entry which is preliminary data.</text>
</comment>
<evidence type="ECO:0000256" key="3">
    <source>
        <dbReference type="ARBA" id="ARBA00022989"/>
    </source>
</evidence>
<sequence>MVSCFPSMPKKLAMTVGYFIAGAALFAVGMHLSYVNVAPQQARIKTCNDFVRERLRKKTIPNDSIEILEITSYKSVFYSTKMTSQSGYVPPPYIPLGQSDSGLEIVPQKEDLSDPRHPSAGPVQWSSGICACFDDMQSCFIGLFCPWYLFGKNAEFLGSGTFTGSCLTHFITWAFVNTVCCLLTDGILLGLPGCFVSCYACGYRRTLRTKYNLPEAPCGDFVTHFFCHLCAICQEYREIRERSSDANPPDLSLAVVTVPPTQTMESEYVPVPIPKANVFRFQESDLNLSCILLTGVSEYLESKWPFNANVFLVPMRVSTERRCKQYAALIFWRSVRDGVSLGLGLASVISWGVAEVPQIITNYKEKSTEGLSIAFLTTWILGDLFNVFGCLLEPATLPTQYYMAMLYTLTTLILTAQTIYYSHIYPRLKHNKRPQKGLMPNQPEAAEKTRPSSNGVGKQVNSSGKWKIESDTSDRENFSIPIPLTAFPQNGSPGRELYYTSARSLSSSHTPTAGSFIAQRMSPSHHSRISIEEPLLGGHISTQSPPSTNTKTMLCLVPIMIFLTTFNFHHSNSEHDMVFEKPNKGFVIQVRRKLLQVSGGLLQESVTGGSSGIGSYLGWAMAAIYMGGRLPQICLNIRRGHVEGLNPLMFVFALVGNATYVASILVNSVDWSRIRPNLPWLADAGGCVLLDSFVSFLK</sequence>
<name>A0AAP0M1H8_9ROSI</name>